<dbReference type="EMBL" id="JBIRYI010000004">
    <property type="protein sequence ID" value="MFI2486792.1"/>
    <property type="molecule type" value="Genomic_DNA"/>
</dbReference>
<keyword evidence="1" id="KW-0812">Transmembrane</keyword>
<dbReference type="InterPro" id="IPR043857">
    <property type="entry name" value="DUF5819"/>
</dbReference>
<evidence type="ECO:0000313" key="2">
    <source>
        <dbReference type="EMBL" id="MFI2486792.1"/>
    </source>
</evidence>
<proteinExistence type="predicted"/>
<dbReference type="Proteomes" id="UP001611580">
    <property type="component" value="Unassembled WGS sequence"/>
</dbReference>
<evidence type="ECO:0000256" key="1">
    <source>
        <dbReference type="SAM" id="Phobius"/>
    </source>
</evidence>
<sequence>MSTTPGEDLARFRPAAQPEAPAVPARVRGLVVVVWVVLLAHLAATFIWAAPGYLTGRPASERSTGVPAAGAHDVLAGYMTPVFAQNWSLFAPSPVHVEYSLRVRGVYADGPDGDLVPGPWIDATAVEVRALTGHVLPAATERPSRRLATDLRTAFLTLPADGRAVLLVSPVAAGPAADGGSGGSAADAAPWADLRAELLDAGGTPDVVDDYLGNDRAAAAYATQVLRAAGDEAGPAGAGPAGAGAETPAAPVLVQASILRQEVAPQGSGARPAPSELVLGARPPVVVPGQDDAAFRRTWAALRGDVEPAP</sequence>
<dbReference type="RefSeq" id="WP_397403000.1">
    <property type="nucleotide sequence ID" value="NZ_JBIRYI010000004.1"/>
</dbReference>
<name>A0ABW7XH09_9MICO</name>
<keyword evidence="1" id="KW-0472">Membrane</keyword>
<accession>A0ABW7XH09</accession>
<comment type="caution">
    <text evidence="2">The sequence shown here is derived from an EMBL/GenBank/DDBJ whole genome shotgun (WGS) entry which is preliminary data.</text>
</comment>
<feature type="transmembrane region" description="Helical" evidence="1">
    <location>
        <begin position="32"/>
        <end position="54"/>
    </location>
</feature>
<gene>
    <name evidence="2" type="ORF">ACH47X_07775</name>
</gene>
<dbReference type="Pfam" id="PF19136">
    <property type="entry name" value="DUF5819"/>
    <property type="match status" value="1"/>
</dbReference>
<evidence type="ECO:0000313" key="3">
    <source>
        <dbReference type="Proteomes" id="UP001611580"/>
    </source>
</evidence>
<keyword evidence="3" id="KW-1185">Reference proteome</keyword>
<organism evidence="2 3">
    <name type="scientific">Promicromonospora kroppenstedtii</name>
    <dbReference type="NCBI Taxonomy" id="440482"/>
    <lineage>
        <taxon>Bacteria</taxon>
        <taxon>Bacillati</taxon>
        <taxon>Actinomycetota</taxon>
        <taxon>Actinomycetes</taxon>
        <taxon>Micrococcales</taxon>
        <taxon>Promicromonosporaceae</taxon>
        <taxon>Promicromonospora</taxon>
    </lineage>
</organism>
<protein>
    <submittedName>
        <fullName evidence="2">DUF5819 family protein</fullName>
    </submittedName>
</protein>
<reference evidence="2 3" key="1">
    <citation type="submission" date="2024-10" db="EMBL/GenBank/DDBJ databases">
        <title>The Natural Products Discovery Center: Release of the First 8490 Sequenced Strains for Exploring Actinobacteria Biosynthetic Diversity.</title>
        <authorList>
            <person name="Kalkreuter E."/>
            <person name="Kautsar S.A."/>
            <person name="Yang D."/>
            <person name="Bader C.D."/>
            <person name="Teijaro C.N."/>
            <person name="Fluegel L."/>
            <person name="Davis C.M."/>
            <person name="Simpson J.R."/>
            <person name="Lauterbach L."/>
            <person name="Steele A.D."/>
            <person name="Gui C."/>
            <person name="Meng S."/>
            <person name="Li G."/>
            <person name="Viehrig K."/>
            <person name="Ye F."/>
            <person name="Su P."/>
            <person name="Kiefer A.F."/>
            <person name="Nichols A."/>
            <person name="Cepeda A.J."/>
            <person name="Yan W."/>
            <person name="Fan B."/>
            <person name="Jiang Y."/>
            <person name="Adhikari A."/>
            <person name="Zheng C.-J."/>
            <person name="Schuster L."/>
            <person name="Cowan T.M."/>
            <person name="Smanski M.J."/>
            <person name="Chevrette M.G."/>
            <person name="De Carvalho L.P.S."/>
            <person name="Shen B."/>
        </authorList>
    </citation>
    <scope>NUCLEOTIDE SEQUENCE [LARGE SCALE GENOMIC DNA]</scope>
    <source>
        <strain evidence="2 3">NPDC019481</strain>
    </source>
</reference>
<keyword evidence="1" id="KW-1133">Transmembrane helix</keyword>